<dbReference type="AlphaFoldDB" id="A0A0A9B054"/>
<organism evidence="1">
    <name type="scientific">Arundo donax</name>
    <name type="common">Giant reed</name>
    <name type="synonym">Donax arundinaceus</name>
    <dbReference type="NCBI Taxonomy" id="35708"/>
    <lineage>
        <taxon>Eukaryota</taxon>
        <taxon>Viridiplantae</taxon>
        <taxon>Streptophyta</taxon>
        <taxon>Embryophyta</taxon>
        <taxon>Tracheophyta</taxon>
        <taxon>Spermatophyta</taxon>
        <taxon>Magnoliopsida</taxon>
        <taxon>Liliopsida</taxon>
        <taxon>Poales</taxon>
        <taxon>Poaceae</taxon>
        <taxon>PACMAD clade</taxon>
        <taxon>Arundinoideae</taxon>
        <taxon>Arundineae</taxon>
        <taxon>Arundo</taxon>
    </lineage>
</organism>
<reference evidence="1" key="2">
    <citation type="journal article" date="2015" name="Data Brief">
        <title>Shoot transcriptome of the giant reed, Arundo donax.</title>
        <authorList>
            <person name="Barrero R.A."/>
            <person name="Guerrero F.D."/>
            <person name="Moolhuijzen P."/>
            <person name="Goolsby J.A."/>
            <person name="Tidwell J."/>
            <person name="Bellgard S.E."/>
            <person name="Bellgard M.I."/>
        </authorList>
    </citation>
    <scope>NUCLEOTIDE SEQUENCE</scope>
    <source>
        <tissue evidence="1">Shoot tissue taken approximately 20 cm above the soil surface</tissue>
    </source>
</reference>
<name>A0A0A9B054_ARUDO</name>
<proteinExistence type="predicted"/>
<protein>
    <submittedName>
        <fullName evidence="1">Uncharacterized protein</fullName>
    </submittedName>
</protein>
<sequence length="52" mass="5980">MPSCHQCEQLTTLKSKSHSHYMSGCSYTLKPSSSFPEKLYYLLTSLTTVMFR</sequence>
<evidence type="ECO:0000313" key="1">
    <source>
        <dbReference type="EMBL" id="JAD56741.1"/>
    </source>
</evidence>
<reference evidence="1" key="1">
    <citation type="submission" date="2014-09" db="EMBL/GenBank/DDBJ databases">
        <authorList>
            <person name="Magalhaes I.L.F."/>
            <person name="Oliveira U."/>
            <person name="Santos F.R."/>
            <person name="Vidigal T.H.D.A."/>
            <person name="Brescovit A.D."/>
            <person name="Santos A.J."/>
        </authorList>
    </citation>
    <scope>NUCLEOTIDE SEQUENCE</scope>
    <source>
        <tissue evidence="1">Shoot tissue taken approximately 20 cm above the soil surface</tissue>
    </source>
</reference>
<accession>A0A0A9B054</accession>
<dbReference type="EMBL" id="GBRH01241154">
    <property type="protein sequence ID" value="JAD56741.1"/>
    <property type="molecule type" value="Transcribed_RNA"/>
</dbReference>